<sequence>MVFWPYFGVPPSGMGLLRLLRVVRIDAGATALIHYSADIGQTGTVMEIELALRAIVYGKEVNIVEIVKEILKDNMFIYIDV</sequence>
<accession>A0AC34GF13</accession>
<name>A0AC34GF13_9BILA</name>
<dbReference type="WBParaSite" id="ES5_v2.g28199.t1">
    <property type="protein sequence ID" value="ES5_v2.g28199.t1"/>
    <property type="gene ID" value="ES5_v2.g28199"/>
</dbReference>
<organism evidence="1 2">
    <name type="scientific">Panagrolaimus sp. ES5</name>
    <dbReference type="NCBI Taxonomy" id="591445"/>
    <lineage>
        <taxon>Eukaryota</taxon>
        <taxon>Metazoa</taxon>
        <taxon>Ecdysozoa</taxon>
        <taxon>Nematoda</taxon>
        <taxon>Chromadorea</taxon>
        <taxon>Rhabditida</taxon>
        <taxon>Tylenchina</taxon>
        <taxon>Panagrolaimomorpha</taxon>
        <taxon>Panagrolaimoidea</taxon>
        <taxon>Panagrolaimidae</taxon>
        <taxon>Panagrolaimus</taxon>
    </lineage>
</organism>
<reference evidence="2" key="1">
    <citation type="submission" date="2022-11" db="UniProtKB">
        <authorList>
            <consortium name="WormBaseParasite"/>
        </authorList>
    </citation>
    <scope>IDENTIFICATION</scope>
</reference>
<evidence type="ECO:0000313" key="2">
    <source>
        <dbReference type="WBParaSite" id="ES5_v2.g28199.t1"/>
    </source>
</evidence>
<dbReference type="Proteomes" id="UP000887579">
    <property type="component" value="Unplaced"/>
</dbReference>
<evidence type="ECO:0000313" key="1">
    <source>
        <dbReference type="Proteomes" id="UP000887579"/>
    </source>
</evidence>
<protein>
    <submittedName>
        <fullName evidence="2">Tyrosine-protein phosphatase domain-containing protein</fullName>
    </submittedName>
</protein>
<proteinExistence type="predicted"/>